<protein>
    <submittedName>
        <fullName evidence="1">Uncharacterized protein</fullName>
    </submittedName>
</protein>
<keyword evidence="2" id="KW-1185">Reference proteome</keyword>
<proteinExistence type="predicted"/>
<comment type="caution">
    <text evidence="1">The sequence shown here is derived from an EMBL/GenBank/DDBJ whole genome shotgun (WGS) entry which is preliminary data.</text>
</comment>
<dbReference type="EMBL" id="JAJSOF020000023">
    <property type="protein sequence ID" value="KAJ4436000.1"/>
    <property type="molecule type" value="Genomic_DNA"/>
</dbReference>
<evidence type="ECO:0000313" key="2">
    <source>
        <dbReference type="Proteomes" id="UP001148838"/>
    </source>
</evidence>
<sequence length="103" mass="11697">MAGLCQGGNEPSGSLKAICKDSCFRDAAGRLRSLDVEKAAMRVAASSRHRFPEMSGRGKRKSRDRDTRRFMEFLHLASILRITKLLYKALQEYALLLRDFSFI</sequence>
<gene>
    <name evidence="1" type="ORF">ANN_18624</name>
</gene>
<name>A0ABQ8SP96_PERAM</name>
<evidence type="ECO:0000313" key="1">
    <source>
        <dbReference type="EMBL" id="KAJ4436000.1"/>
    </source>
</evidence>
<organism evidence="1 2">
    <name type="scientific">Periplaneta americana</name>
    <name type="common">American cockroach</name>
    <name type="synonym">Blatta americana</name>
    <dbReference type="NCBI Taxonomy" id="6978"/>
    <lineage>
        <taxon>Eukaryota</taxon>
        <taxon>Metazoa</taxon>
        <taxon>Ecdysozoa</taxon>
        <taxon>Arthropoda</taxon>
        <taxon>Hexapoda</taxon>
        <taxon>Insecta</taxon>
        <taxon>Pterygota</taxon>
        <taxon>Neoptera</taxon>
        <taxon>Polyneoptera</taxon>
        <taxon>Dictyoptera</taxon>
        <taxon>Blattodea</taxon>
        <taxon>Blattoidea</taxon>
        <taxon>Blattidae</taxon>
        <taxon>Blattinae</taxon>
        <taxon>Periplaneta</taxon>
    </lineage>
</organism>
<reference evidence="1 2" key="1">
    <citation type="journal article" date="2022" name="Allergy">
        <title>Genome assembly and annotation of Periplaneta americana reveal a comprehensive cockroach allergen profile.</title>
        <authorList>
            <person name="Wang L."/>
            <person name="Xiong Q."/>
            <person name="Saelim N."/>
            <person name="Wang L."/>
            <person name="Nong W."/>
            <person name="Wan A.T."/>
            <person name="Shi M."/>
            <person name="Liu X."/>
            <person name="Cao Q."/>
            <person name="Hui J.H.L."/>
            <person name="Sookrung N."/>
            <person name="Leung T.F."/>
            <person name="Tungtrongchitr A."/>
            <person name="Tsui S.K.W."/>
        </authorList>
    </citation>
    <scope>NUCLEOTIDE SEQUENCE [LARGE SCALE GENOMIC DNA]</scope>
    <source>
        <strain evidence="1">PWHHKU_190912</strain>
    </source>
</reference>
<dbReference type="Proteomes" id="UP001148838">
    <property type="component" value="Unassembled WGS sequence"/>
</dbReference>
<accession>A0ABQ8SP96</accession>